<gene>
    <name evidence="3" type="ORF">METZ01_LOCUS39201</name>
</gene>
<dbReference type="PANTHER" id="PTHR42880">
    <property type="entry name" value="HOMOCITRATE SYNTHASE"/>
    <property type="match status" value="1"/>
</dbReference>
<dbReference type="PROSITE" id="PS00816">
    <property type="entry name" value="AIPM_HOMOCIT_SYNTH_2"/>
    <property type="match status" value="1"/>
</dbReference>
<dbReference type="Pfam" id="PF00682">
    <property type="entry name" value="HMGL-like"/>
    <property type="match status" value="1"/>
</dbReference>
<dbReference type="GO" id="GO:0019752">
    <property type="term" value="P:carboxylic acid metabolic process"/>
    <property type="evidence" value="ECO:0007669"/>
    <property type="project" value="InterPro"/>
</dbReference>
<dbReference type="PANTHER" id="PTHR42880:SF1">
    <property type="entry name" value="ISOPROPYLMALATE_HOMOCITRATE_CITRAMALATE SYNTHASE FAMILY PROTEIN"/>
    <property type="match status" value="1"/>
</dbReference>
<dbReference type="AlphaFoldDB" id="A0A381R922"/>
<feature type="domain" description="Pyruvate carboxyltransferase" evidence="2">
    <location>
        <begin position="7"/>
        <end position="258"/>
    </location>
</feature>
<dbReference type="InterPro" id="IPR054691">
    <property type="entry name" value="LeuA/HCS_post-cat"/>
</dbReference>
<dbReference type="InterPro" id="IPR002034">
    <property type="entry name" value="AIPM/Hcit_synth_CS"/>
</dbReference>
<evidence type="ECO:0000313" key="3">
    <source>
        <dbReference type="EMBL" id="SUZ86347.1"/>
    </source>
</evidence>
<evidence type="ECO:0000256" key="1">
    <source>
        <dbReference type="ARBA" id="ARBA00022679"/>
    </source>
</evidence>
<dbReference type="PROSITE" id="PS00815">
    <property type="entry name" value="AIPM_HOMOCIT_SYNTH_1"/>
    <property type="match status" value="1"/>
</dbReference>
<evidence type="ECO:0000259" key="2">
    <source>
        <dbReference type="PROSITE" id="PS50991"/>
    </source>
</evidence>
<dbReference type="PROSITE" id="PS50991">
    <property type="entry name" value="PYR_CT"/>
    <property type="match status" value="1"/>
</dbReference>
<protein>
    <recommendedName>
        <fullName evidence="2">Pyruvate carboxyltransferase domain-containing protein</fullName>
    </recommendedName>
</protein>
<dbReference type="InterPro" id="IPR013785">
    <property type="entry name" value="Aldolase_TIM"/>
</dbReference>
<keyword evidence="1" id="KW-0808">Transferase</keyword>
<proteinExistence type="predicted"/>
<dbReference type="GO" id="GO:0046912">
    <property type="term" value="F:acyltransferase activity, acyl groups converted into alkyl on transfer"/>
    <property type="evidence" value="ECO:0007669"/>
    <property type="project" value="InterPro"/>
</dbReference>
<sequence>MSVNNKIEILDSTLREGEQTPGVSFTKSQKITIAKMLDSFGVDFIELGHPAVSPDIYKTIETLNQLSLNAKKMVHGRLTKSDIDDAIELGVPWIGLFFSTSRDYLYDKYQLDENKAQKKIEETIKYGKSKGLKIRFTAEDASRTDLKFLLKIGKLVERAGADRFSLADTVGILHPNKASELVQYFVSQLDIPIHMHCHNDFGLATANALQAIESGASCVDVTINGLGERCGLPPLAEVTVALDELYKIKHSWDLKKLNELSNYIDKITKINNKDTRPITGKYSFSHKAGLHVKAMLKNPSSYQSISPKKLNREHEIIIDKYTGREAVRHRLDKLGIEYNEPLLNSVLSQIKRSPLVTNWTNKKIIQLVKHLTSSKIEKALTTF</sequence>
<dbReference type="SUPFAM" id="SSF51569">
    <property type="entry name" value="Aldolase"/>
    <property type="match status" value="1"/>
</dbReference>
<name>A0A381R922_9ZZZZ</name>
<dbReference type="InterPro" id="IPR000891">
    <property type="entry name" value="PYR_CT"/>
</dbReference>
<organism evidence="3">
    <name type="scientific">marine metagenome</name>
    <dbReference type="NCBI Taxonomy" id="408172"/>
    <lineage>
        <taxon>unclassified sequences</taxon>
        <taxon>metagenomes</taxon>
        <taxon>ecological metagenomes</taxon>
    </lineage>
</organism>
<dbReference type="Pfam" id="PF22617">
    <property type="entry name" value="HCS_D2"/>
    <property type="match status" value="1"/>
</dbReference>
<reference evidence="3" key="1">
    <citation type="submission" date="2018-05" db="EMBL/GenBank/DDBJ databases">
        <authorList>
            <person name="Lanie J.A."/>
            <person name="Ng W.-L."/>
            <person name="Kazmierczak K.M."/>
            <person name="Andrzejewski T.M."/>
            <person name="Davidsen T.M."/>
            <person name="Wayne K.J."/>
            <person name="Tettelin H."/>
            <person name="Glass J.I."/>
            <person name="Rusch D."/>
            <person name="Podicherti R."/>
            <person name="Tsui H.-C.T."/>
            <person name="Winkler M.E."/>
        </authorList>
    </citation>
    <scope>NUCLEOTIDE SEQUENCE</scope>
</reference>
<accession>A0A381R922</accession>
<dbReference type="EMBL" id="UINC01001677">
    <property type="protein sequence ID" value="SUZ86347.1"/>
    <property type="molecule type" value="Genomic_DNA"/>
</dbReference>
<dbReference type="Gene3D" id="1.10.238.260">
    <property type="match status" value="1"/>
</dbReference>
<dbReference type="Gene3D" id="3.20.20.70">
    <property type="entry name" value="Aldolase class I"/>
    <property type="match status" value="1"/>
</dbReference>